<organism evidence="1 2">
    <name type="scientific">Roseateles toxinivorans</name>
    <dbReference type="NCBI Taxonomy" id="270368"/>
    <lineage>
        <taxon>Bacteria</taxon>
        <taxon>Pseudomonadati</taxon>
        <taxon>Pseudomonadota</taxon>
        <taxon>Betaproteobacteria</taxon>
        <taxon>Burkholderiales</taxon>
        <taxon>Sphaerotilaceae</taxon>
        <taxon>Roseateles</taxon>
    </lineage>
</organism>
<evidence type="ECO:0000313" key="1">
    <source>
        <dbReference type="EMBL" id="TDP60442.1"/>
    </source>
</evidence>
<sequence length="88" mass="9824">MLSTCLAVYLLCVGTIARSTRCPVSRNQLNVRVSDELEKLIDKKRIQLSEELGAIPSRSDVVRIALESYLGVDLSDTDADRRKTDSKK</sequence>
<name>A0A4V3CSF7_9BURK</name>
<dbReference type="InParanoid" id="A0A4V3CSF7"/>
<dbReference type="EMBL" id="SNXS01000016">
    <property type="protein sequence ID" value="TDP60442.1"/>
    <property type="molecule type" value="Genomic_DNA"/>
</dbReference>
<reference evidence="1 2" key="1">
    <citation type="submission" date="2019-03" db="EMBL/GenBank/DDBJ databases">
        <title>Genomic Encyclopedia of Type Strains, Phase IV (KMG-IV): sequencing the most valuable type-strain genomes for metagenomic binning, comparative biology and taxonomic classification.</title>
        <authorList>
            <person name="Goeker M."/>
        </authorList>
    </citation>
    <scope>NUCLEOTIDE SEQUENCE [LARGE SCALE GENOMIC DNA]</scope>
    <source>
        <strain evidence="1 2">DSM 16998</strain>
    </source>
</reference>
<gene>
    <name evidence="1" type="ORF">DES47_11642</name>
</gene>
<dbReference type="Proteomes" id="UP000295361">
    <property type="component" value="Unassembled WGS sequence"/>
</dbReference>
<evidence type="ECO:0000313" key="2">
    <source>
        <dbReference type="Proteomes" id="UP000295361"/>
    </source>
</evidence>
<keyword evidence="2" id="KW-1185">Reference proteome</keyword>
<dbReference type="AlphaFoldDB" id="A0A4V3CSF7"/>
<protein>
    <submittedName>
        <fullName evidence="1">Uncharacterized protein</fullName>
    </submittedName>
</protein>
<proteinExistence type="predicted"/>
<comment type="caution">
    <text evidence="1">The sequence shown here is derived from an EMBL/GenBank/DDBJ whole genome shotgun (WGS) entry which is preliminary data.</text>
</comment>
<accession>A0A4V3CSF7</accession>